<dbReference type="Proteomes" id="UP000280842">
    <property type="component" value="Unassembled WGS sequence"/>
</dbReference>
<proteinExistence type="inferred from homology"/>
<feature type="domain" description="Secretin/TonB short N-terminal" evidence="5">
    <location>
        <begin position="106"/>
        <end position="156"/>
    </location>
</feature>
<dbReference type="InterPro" id="IPR001775">
    <property type="entry name" value="GspD/PilQ"/>
</dbReference>
<keyword evidence="1" id="KW-0813">Transport</keyword>
<protein>
    <submittedName>
        <fullName evidence="6">MSHA biogenesis protein MshL</fullName>
    </submittedName>
</protein>
<comment type="similarity">
    <text evidence="4">Belongs to the bacterial secretin family.</text>
</comment>
<dbReference type="Gene3D" id="3.30.1370.130">
    <property type="match status" value="1"/>
</dbReference>
<accession>A0A3M0BSP3</accession>
<keyword evidence="2" id="KW-0472">Membrane</keyword>
<organism evidence="6 7">
    <name type="scientific">Hydrogenothermus marinus</name>
    <dbReference type="NCBI Taxonomy" id="133270"/>
    <lineage>
        <taxon>Bacteria</taxon>
        <taxon>Pseudomonadati</taxon>
        <taxon>Aquificota</taxon>
        <taxon>Aquificia</taxon>
        <taxon>Aquificales</taxon>
        <taxon>Hydrogenothermaceae</taxon>
        <taxon>Hydrogenothermus</taxon>
    </lineage>
</organism>
<evidence type="ECO:0000313" key="6">
    <source>
        <dbReference type="EMBL" id="RMA97535.1"/>
    </source>
</evidence>
<evidence type="ECO:0000313" key="7">
    <source>
        <dbReference type="Proteomes" id="UP000280842"/>
    </source>
</evidence>
<dbReference type="Pfam" id="PF00263">
    <property type="entry name" value="Secretin"/>
    <property type="match status" value="1"/>
</dbReference>
<dbReference type="PANTHER" id="PTHR30332">
    <property type="entry name" value="PROBABLE GENERAL SECRETION PATHWAY PROTEIN D"/>
    <property type="match status" value="1"/>
</dbReference>
<reference evidence="6 7" key="1">
    <citation type="submission" date="2018-10" db="EMBL/GenBank/DDBJ databases">
        <title>Genomic Encyclopedia of Archaeal and Bacterial Type Strains, Phase II (KMG-II): from individual species to whole genera.</title>
        <authorList>
            <person name="Goeker M."/>
        </authorList>
    </citation>
    <scope>NUCLEOTIDE SEQUENCE [LARGE SCALE GENOMIC DNA]</scope>
    <source>
        <strain evidence="6 7">VM1</strain>
    </source>
</reference>
<dbReference type="PANTHER" id="PTHR30332:SF17">
    <property type="entry name" value="TYPE IV PILIATION SYSTEM PROTEIN DR_0774-RELATED"/>
    <property type="match status" value="1"/>
</dbReference>
<evidence type="ECO:0000256" key="4">
    <source>
        <dbReference type="RuleBase" id="RU004003"/>
    </source>
</evidence>
<dbReference type="InterPro" id="IPR004846">
    <property type="entry name" value="T2SS/T3SS_dom"/>
</dbReference>
<comment type="caution">
    <text evidence="6">The sequence shown here is derived from an EMBL/GenBank/DDBJ whole genome shotgun (WGS) entry which is preliminary data.</text>
</comment>
<dbReference type="RefSeq" id="WP_121922312.1">
    <property type="nucleotide sequence ID" value="NZ_REFO01000010.1"/>
</dbReference>
<dbReference type="GO" id="GO:0019867">
    <property type="term" value="C:outer membrane"/>
    <property type="evidence" value="ECO:0007669"/>
    <property type="project" value="InterPro"/>
</dbReference>
<keyword evidence="7" id="KW-1185">Reference proteome</keyword>
<dbReference type="InterPro" id="IPR013358">
    <property type="entry name" value="Pilus_biogenesis_MshL"/>
</dbReference>
<dbReference type="AlphaFoldDB" id="A0A3M0BSP3"/>
<evidence type="ECO:0000256" key="2">
    <source>
        <dbReference type="ARBA" id="ARBA00023136"/>
    </source>
</evidence>
<dbReference type="GO" id="GO:0009306">
    <property type="term" value="P:protein secretion"/>
    <property type="evidence" value="ECO:0007669"/>
    <property type="project" value="InterPro"/>
</dbReference>
<dbReference type="InterPro" id="IPR050810">
    <property type="entry name" value="Bact_Secretion_Sys_Channel"/>
</dbReference>
<dbReference type="NCBIfam" id="TIGR02519">
    <property type="entry name" value="pilus_MshL"/>
    <property type="match status" value="1"/>
</dbReference>
<dbReference type="PROSITE" id="PS51257">
    <property type="entry name" value="PROKAR_LIPOPROTEIN"/>
    <property type="match status" value="1"/>
</dbReference>
<evidence type="ECO:0000256" key="1">
    <source>
        <dbReference type="ARBA" id="ARBA00022448"/>
    </source>
</evidence>
<sequence>MDLYYKVKVLGIFSLILTFMFAGCSTKNTAKTVEINQQKQFKTNSQQSSYIYENNQPKHIPPPPSPTDLITGYEKIDPLKEKRITINAINAPLKQVLYSIANDLGMNLVVSPDVDINQQITLNLNNVIAKDALDIIRDLADISYKEKNNILYIKSTETKIFYIPYIQALSSYNVDLGGDVLGSIGTSGGGGFGRQVGGVGGYGGGGYSSGGTLTGNFSLKYEKDTDLGDFYSQFEENIKNLLSNNGKYTFNRMTGTLIVTDKVKNIKRIEKFLQKLKKELQKQVLIEAKIVEVYLNDSWSYGIDWSALFAKTFGDNRTITLSQTLALPNSAGQLVVTGLHFNAILNALAQTGKVETLSSPRIRVLNGQNALISTGTVTPYWEKQINTLATTGTSQQQVTYVRSSVLDGILLGVSPFINDDGTITLNIIPVSTKIRGEKQLLDNNQVVAQAPIIELKEAGTVVRVEDGNTVIIGGLISTDKQTDEKKVPLLGDIPYVGNLFKQKSVSKQKKELIIFLIPRIIKGVE</sequence>
<evidence type="ECO:0000259" key="5">
    <source>
        <dbReference type="SMART" id="SM00965"/>
    </source>
</evidence>
<dbReference type="SMART" id="SM00965">
    <property type="entry name" value="STN"/>
    <property type="match status" value="1"/>
</dbReference>
<dbReference type="EMBL" id="REFO01000010">
    <property type="protein sequence ID" value="RMA97535.1"/>
    <property type="molecule type" value="Genomic_DNA"/>
</dbReference>
<dbReference type="PRINTS" id="PR00811">
    <property type="entry name" value="BCTERIALGSPD"/>
</dbReference>
<keyword evidence="3" id="KW-0998">Cell outer membrane</keyword>
<dbReference type="OrthoDB" id="9779724at2"/>
<gene>
    <name evidence="6" type="ORF">CLV39_0149</name>
</gene>
<dbReference type="InterPro" id="IPR011662">
    <property type="entry name" value="Secretin/TonB_short_N"/>
</dbReference>
<name>A0A3M0BSP3_9AQUI</name>
<dbReference type="GO" id="GO:0015627">
    <property type="term" value="C:type II protein secretion system complex"/>
    <property type="evidence" value="ECO:0007669"/>
    <property type="project" value="TreeGrafter"/>
</dbReference>
<evidence type="ECO:0000256" key="3">
    <source>
        <dbReference type="ARBA" id="ARBA00023237"/>
    </source>
</evidence>